<dbReference type="Proteomes" id="UP001497512">
    <property type="component" value="Chromosome 3"/>
</dbReference>
<evidence type="ECO:0000313" key="2">
    <source>
        <dbReference type="EMBL" id="CAK9218439.1"/>
    </source>
</evidence>
<evidence type="ECO:0000256" key="1">
    <source>
        <dbReference type="SAM" id="MobiDB-lite"/>
    </source>
</evidence>
<feature type="region of interest" description="Disordered" evidence="1">
    <location>
        <begin position="30"/>
        <end position="86"/>
    </location>
</feature>
<feature type="compositionally biased region" description="Basic and acidic residues" evidence="1">
    <location>
        <begin position="77"/>
        <end position="86"/>
    </location>
</feature>
<sequence length="126" mass="14507">MLTCSFRFPSGVINRLLPFVAVPVINCRRRKRGERTSRQRKESKRADLPRAKGNGADFPRTEGSGASGFTENRRKRREESFPRAKEKSVVAVGVLWRRIAKECRFASARTIKLAKERLEKNSRMSR</sequence>
<keyword evidence="3" id="KW-1185">Reference proteome</keyword>
<dbReference type="EMBL" id="OZ019895">
    <property type="protein sequence ID" value="CAK9218439.1"/>
    <property type="molecule type" value="Genomic_DNA"/>
</dbReference>
<reference evidence="2" key="1">
    <citation type="submission" date="2024-02" db="EMBL/GenBank/DDBJ databases">
        <authorList>
            <consortium name="ELIXIR-Norway"/>
            <consortium name="Elixir Norway"/>
        </authorList>
    </citation>
    <scope>NUCLEOTIDE SEQUENCE</scope>
</reference>
<gene>
    <name evidence="2" type="ORF">CSSPTR1EN2_LOCUS13985</name>
</gene>
<proteinExistence type="predicted"/>
<organism evidence="2 3">
    <name type="scientific">Sphagnum troendelagicum</name>
    <dbReference type="NCBI Taxonomy" id="128251"/>
    <lineage>
        <taxon>Eukaryota</taxon>
        <taxon>Viridiplantae</taxon>
        <taxon>Streptophyta</taxon>
        <taxon>Embryophyta</taxon>
        <taxon>Bryophyta</taxon>
        <taxon>Sphagnophytina</taxon>
        <taxon>Sphagnopsida</taxon>
        <taxon>Sphagnales</taxon>
        <taxon>Sphagnaceae</taxon>
        <taxon>Sphagnum</taxon>
    </lineage>
</organism>
<accession>A0ABP0UBY9</accession>
<name>A0ABP0UBY9_9BRYO</name>
<evidence type="ECO:0000313" key="3">
    <source>
        <dbReference type="Proteomes" id="UP001497512"/>
    </source>
</evidence>
<protein>
    <submittedName>
        <fullName evidence="2">Uncharacterized protein</fullName>
    </submittedName>
</protein>
<feature type="compositionally biased region" description="Basic and acidic residues" evidence="1">
    <location>
        <begin position="34"/>
        <end position="50"/>
    </location>
</feature>